<accession>A0A5G2QSC8</accession>
<proteinExistence type="predicted"/>
<reference evidence="5" key="3">
    <citation type="submission" date="2025-08" db="UniProtKB">
        <authorList>
            <consortium name="Ensembl"/>
        </authorList>
    </citation>
    <scope>IDENTIFICATION</scope>
</reference>
<dbReference type="Gene3D" id="3.40.50.300">
    <property type="entry name" value="P-loop containing nucleotide triphosphate hydrolases"/>
    <property type="match status" value="1"/>
</dbReference>
<feature type="signal peptide" evidence="4">
    <location>
        <begin position="1"/>
        <end position="21"/>
    </location>
</feature>
<dbReference type="GO" id="GO:0006139">
    <property type="term" value="P:nucleobase-containing compound metabolic process"/>
    <property type="evidence" value="ECO:0007669"/>
    <property type="project" value="InterPro"/>
</dbReference>
<keyword evidence="2" id="KW-0547">Nucleotide-binding</keyword>
<evidence type="ECO:0000313" key="6">
    <source>
        <dbReference type="Proteomes" id="UP000008227"/>
    </source>
</evidence>
<feature type="chain" id="PRO_5036460231" description="Nucleoside-diphosphate kinase" evidence="4">
    <location>
        <begin position="22"/>
        <end position="163"/>
    </location>
</feature>
<dbReference type="InterPro" id="IPR000850">
    <property type="entry name" value="Adenylat/UMP-CMP_kin"/>
</dbReference>
<keyword evidence="3" id="KW-0418">Kinase</keyword>
<organism evidence="5 6">
    <name type="scientific">Sus scrofa</name>
    <name type="common">Pig</name>
    <dbReference type="NCBI Taxonomy" id="9823"/>
    <lineage>
        <taxon>Eukaryota</taxon>
        <taxon>Metazoa</taxon>
        <taxon>Chordata</taxon>
        <taxon>Craniata</taxon>
        <taxon>Vertebrata</taxon>
        <taxon>Euteleostomi</taxon>
        <taxon>Mammalia</taxon>
        <taxon>Eutheria</taxon>
        <taxon>Laurasiatheria</taxon>
        <taxon>Artiodactyla</taxon>
        <taxon>Suina</taxon>
        <taxon>Suidae</taxon>
        <taxon>Sus</taxon>
    </lineage>
</organism>
<keyword evidence="4" id="KW-0732">Signal</keyword>
<evidence type="ECO:0000256" key="3">
    <source>
        <dbReference type="ARBA" id="ARBA00022777"/>
    </source>
</evidence>
<keyword evidence="6" id="KW-1185">Reference proteome</keyword>
<evidence type="ECO:0000256" key="4">
    <source>
        <dbReference type="SAM" id="SignalP"/>
    </source>
</evidence>
<reference evidence="5" key="4">
    <citation type="submission" date="2025-09" db="UniProtKB">
        <authorList>
            <consortium name="Ensembl"/>
        </authorList>
    </citation>
    <scope>IDENTIFICATION</scope>
</reference>
<protein>
    <recommendedName>
        <fullName evidence="7">Nucleoside-diphosphate kinase</fullName>
    </recommendedName>
</protein>
<dbReference type="Ensembl" id="ENSSSCT00000084548.2">
    <property type="protein sequence ID" value="ENSSSCP00000067717.2"/>
    <property type="gene ID" value="ENSSSCG00000045428.2"/>
</dbReference>
<keyword evidence="1" id="KW-0808">Transferase</keyword>
<dbReference type="GeneTree" id="ENSGT00940000163540"/>
<reference evidence="5" key="2">
    <citation type="journal article" date="2020" name="Gigascience">
        <title>An improved pig reference genome sequence to enable pig genetics and genomics research.</title>
        <authorList>
            <person name="Warr A."/>
            <person name="Affara N."/>
            <person name="Aken B."/>
            <person name="Beiki H."/>
            <person name="Bickhart D.M."/>
            <person name="Billis K."/>
            <person name="Chow W."/>
            <person name="Eory L."/>
            <person name="Finlayson H.A."/>
            <person name="Flicek P."/>
            <person name="Giron C.G."/>
            <person name="Griffin D.K."/>
            <person name="Hall R."/>
            <person name="Hannum G."/>
            <person name="Hourlier T."/>
            <person name="Howe K."/>
            <person name="Hume D.A."/>
            <person name="Izuogu O."/>
            <person name="Kim K."/>
            <person name="Koren S."/>
            <person name="Liu H."/>
            <person name="Manchanda N."/>
            <person name="Martin F.J."/>
            <person name="Nonneman D.J."/>
            <person name="O'Connor R.E."/>
            <person name="Phillippy A.M."/>
            <person name="Rohrer G.A."/>
            <person name="Rosen B.D."/>
            <person name="Rund L.A."/>
            <person name="Sargent C.A."/>
            <person name="Schook L.B."/>
            <person name="Schroeder S.G."/>
            <person name="Schwartz A.S."/>
            <person name="Skinner B.M."/>
            <person name="Talbot R."/>
            <person name="Tseng E."/>
            <person name="Tuggle C.K."/>
            <person name="Watson M."/>
            <person name="Smith T.P.L."/>
            <person name="Archibald A.L."/>
        </authorList>
    </citation>
    <scope>NUCLEOTIDE SEQUENCE [LARGE SCALE GENOMIC DNA]</scope>
    <source>
        <strain evidence="5">Duroc</strain>
    </source>
</reference>
<dbReference type="GO" id="GO:0019205">
    <property type="term" value="F:nucleobase-containing compound kinase activity"/>
    <property type="evidence" value="ECO:0007669"/>
    <property type="project" value="InterPro"/>
</dbReference>
<evidence type="ECO:0000256" key="2">
    <source>
        <dbReference type="ARBA" id="ARBA00022741"/>
    </source>
</evidence>
<dbReference type="PANTHER" id="PTHR23359">
    <property type="entry name" value="NUCLEOTIDE KINASE"/>
    <property type="match status" value="1"/>
</dbReference>
<dbReference type="Proteomes" id="UP000008227">
    <property type="component" value="Chromosome 14"/>
</dbReference>
<evidence type="ECO:0008006" key="7">
    <source>
        <dbReference type="Google" id="ProtNLM"/>
    </source>
</evidence>
<evidence type="ECO:0000313" key="5">
    <source>
        <dbReference type="Ensembl" id="ENSSSCP00000067717.2"/>
    </source>
</evidence>
<sequence length="163" mass="18667">MLSCCGCRLLHVLGLSFLLLTRWPLFLCPHRLTRPKVGFVLGGPSTDKGTQREMDQTMAAKELQKNKFLIDGFPRNQDNLQGWNKIMDEKANVSFFLFFDCNNEICIDPCLERGKSSSGSDDNKESLEKRIQTYLQSTKPITDFYEDMGEVKKMVVKIFDKEG</sequence>
<dbReference type="PROSITE" id="PS00113">
    <property type="entry name" value="ADENYLATE_KINASE"/>
    <property type="match status" value="1"/>
</dbReference>
<dbReference type="SUPFAM" id="SSF52540">
    <property type="entry name" value="P-loop containing nucleoside triphosphate hydrolases"/>
    <property type="match status" value="1"/>
</dbReference>
<name>A0A5G2QSC8_PIG</name>
<dbReference type="GO" id="GO:0005524">
    <property type="term" value="F:ATP binding"/>
    <property type="evidence" value="ECO:0007669"/>
    <property type="project" value="InterPro"/>
</dbReference>
<reference evidence="6" key="1">
    <citation type="submission" date="2009-11" db="EMBL/GenBank/DDBJ databases">
        <authorList>
            <consortium name="Porcine genome sequencing project"/>
        </authorList>
    </citation>
    <scope>NUCLEOTIDE SEQUENCE [LARGE SCALE GENOMIC DNA]</scope>
    <source>
        <strain evidence="6">Duroc</strain>
    </source>
</reference>
<evidence type="ECO:0000256" key="1">
    <source>
        <dbReference type="ARBA" id="ARBA00022679"/>
    </source>
</evidence>
<dbReference type="InParanoid" id="A0A5G2QSC8"/>
<dbReference type="Pfam" id="PF00406">
    <property type="entry name" value="ADK"/>
    <property type="match status" value="1"/>
</dbReference>
<dbReference type="InterPro" id="IPR027417">
    <property type="entry name" value="P-loop_NTPase"/>
</dbReference>
<dbReference type="AlphaFoldDB" id="A0A5G2QSC8"/>
<dbReference type="InterPro" id="IPR033690">
    <property type="entry name" value="Adenylat_kinase_CS"/>
</dbReference>
<dbReference type="STRING" id="9823.ENSSSCP00000067717"/>